<evidence type="ECO:0000256" key="4">
    <source>
        <dbReference type="ARBA" id="ARBA00022679"/>
    </source>
</evidence>
<evidence type="ECO:0000256" key="6">
    <source>
        <dbReference type="ARBA" id="ARBA00022694"/>
    </source>
</evidence>
<evidence type="ECO:0000313" key="12">
    <source>
        <dbReference type="EMBL" id="KAK9681558.1"/>
    </source>
</evidence>
<sequence>MDFDRRKAATMASISSTSPDKSPKGTIDTPIIPLLSAINNHPSFFTTSCCSGRISIFSHPPGTPKGGSWAFISHEPADPTTLLHLLFPPEPPSRPTRAESTQPESAELVFRFEPMILAVECRDVGSAHFLVSLAISCGFRESGITSVGGKRVIVAIRCSIRLEVPLGCVGEVLVSREYLRFLVGIANDKMGQNWKRIQGFMEGLRRNGFSEGSVGVEDRKGGVGDENGGVVGEEDFFEDVSQTQPRKEWWLTINNVKVGHWAPNLVLGLNEGASVLEWSGHVFSTSLSPTPTPMGSGYAPEFGYKNASYIRRIKELLGYGTNTINYRVSCLYRNNLTFGTHFFYGGPINPPPPPQMYA</sequence>
<keyword evidence="13" id="KW-1185">Reference proteome</keyword>
<reference evidence="12" key="1">
    <citation type="submission" date="2024-03" db="EMBL/GenBank/DDBJ databases">
        <title>WGS assembly of Saponaria officinalis var. Norfolk2.</title>
        <authorList>
            <person name="Jenkins J."/>
            <person name="Shu S."/>
            <person name="Grimwood J."/>
            <person name="Barry K."/>
            <person name="Goodstein D."/>
            <person name="Schmutz J."/>
            <person name="Leebens-Mack J."/>
            <person name="Osbourn A."/>
        </authorList>
    </citation>
    <scope>NUCLEOTIDE SEQUENCE [LARGE SCALE GENOMIC DNA]</scope>
    <source>
        <strain evidence="12">JIC</strain>
    </source>
</reference>
<dbReference type="InterPro" id="IPR036602">
    <property type="entry name" value="tRNA_yW-synthesising-like_sf"/>
</dbReference>
<evidence type="ECO:0000256" key="9">
    <source>
        <dbReference type="SAM" id="MobiDB-lite"/>
    </source>
</evidence>
<dbReference type="Proteomes" id="UP001443914">
    <property type="component" value="Unassembled WGS sequence"/>
</dbReference>
<proteinExistence type="inferred from homology"/>
<evidence type="ECO:0000259" key="10">
    <source>
        <dbReference type="Pfam" id="PF02676"/>
    </source>
</evidence>
<dbReference type="SUPFAM" id="SSF111278">
    <property type="entry name" value="SSo0622-like"/>
    <property type="match status" value="1"/>
</dbReference>
<dbReference type="InterPro" id="IPR004314">
    <property type="entry name" value="Neprosin"/>
</dbReference>
<comment type="catalytic activity">
    <reaction evidence="8">
        <text>4-demethyl-7-[(3S)-3-amino-3-carboxypropyl]wyosine(37) in tRNA(Phe) + S-adenosyl-L-methionine = 7-[(3S)-3-amino-3-carboxypropyl]wyosine(37) in tRNA(Phe) + S-adenosyl-L-homocysteine + H(+)</text>
        <dbReference type="Rhea" id="RHEA:36635"/>
        <dbReference type="Rhea" id="RHEA-COMP:10378"/>
        <dbReference type="Rhea" id="RHEA-COMP:10379"/>
        <dbReference type="ChEBI" id="CHEBI:15378"/>
        <dbReference type="ChEBI" id="CHEBI:57856"/>
        <dbReference type="ChEBI" id="CHEBI:59789"/>
        <dbReference type="ChEBI" id="CHEBI:73543"/>
        <dbReference type="ChEBI" id="CHEBI:73550"/>
        <dbReference type="EC" id="2.1.1.282"/>
    </reaction>
</comment>
<keyword evidence="5" id="KW-0949">S-adenosyl-L-methionine</keyword>
<evidence type="ECO:0000256" key="5">
    <source>
        <dbReference type="ARBA" id="ARBA00022691"/>
    </source>
</evidence>
<comment type="caution">
    <text evidence="12">The sequence shown here is derived from an EMBL/GenBank/DDBJ whole genome shotgun (WGS) entry which is preliminary data.</text>
</comment>
<dbReference type="PANTHER" id="PTHR48418:SF1">
    <property type="entry name" value="TRNA WYBUTOSINE-SYNTHESIZING PROTEIN 3"/>
    <property type="match status" value="1"/>
</dbReference>
<organism evidence="12 13">
    <name type="scientific">Saponaria officinalis</name>
    <name type="common">Common soapwort</name>
    <name type="synonym">Lychnis saponaria</name>
    <dbReference type="NCBI Taxonomy" id="3572"/>
    <lineage>
        <taxon>Eukaryota</taxon>
        <taxon>Viridiplantae</taxon>
        <taxon>Streptophyta</taxon>
        <taxon>Embryophyta</taxon>
        <taxon>Tracheophyta</taxon>
        <taxon>Spermatophyta</taxon>
        <taxon>Magnoliopsida</taxon>
        <taxon>eudicotyledons</taxon>
        <taxon>Gunneridae</taxon>
        <taxon>Pentapetalae</taxon>
        <taxon>Caryophyllales</taxon>
        <taxon>Caryophyllaceae</taxon>
        <taxon>Caryophylleae</taxon>
        <taxon>Saponaria</taxon>
    </lineage>
</organism>
<dbReference type="Pfam" id="PF03080">
    <property type="entry name" value="Neprosin"/>
    <property type="match status" value="1"/>
</dbReference>
<evidence type="ECO:0000256" key="2">
    <source>
        <dbReference type="ARBA" id="ARBA00012750"/>
    </source>
</evidence>
<keyword evidence="3" id="KW-0489">Methyltransferase</keyword>
<feature type="domain" description="tRNA wybutosine-synthesizing protein" evidence="10">
    <location>
        <begin position="6"/>
        <end position="205"/>
    </location>
</feature>
<name>A0AAW1HYZ5_SAPOF</name>
<evidence type="ECO:0000256" key="3">
    <source>
        <dbReference type="ARBA" id="ARBA00022603"/>
    </source>
</evidence>
<feature type="region of interest" description="Disordered" evidence="9">
    <location>
        <begin position="1"/>
        <end position="26"/>
    </location>
</feature>
<feature type="domain" description="Neprosin PEP catalytic" evidence="11">
    <location>
        <begin position="240"/>
        <end position="347"/>
    </location>
</feature>
<dbReference type="Pfam" id="PF02676">
    <property type="entry name" value="TYW3"/>
    <property type="match status" value="1"/>
</dbReference>
<keyword evidence="4" id="KW-0808">Transferase</keyword>
<evidence type="ECO:0000256" key="1">
    <source>
        <dbReference type="ARBA" id="ARBA00008569"/>
    </source>
</evidence>
<evidence type="ECO:0000256" key="8">
    <source>
        <dbReference type="ARBA" id="ARBA00049202"/>
    </source>
</evidence>
<dbReference type="EC" id="2.1.1.282" evidence="2"/>
<dbReference type="AlphaFoldDB" id="A0AAW1HYZ5"/>
<evidence type="ECO:0000313" key="13">
    <source>
        <dbReference type="Proteomes" id="UP001443914"/>
    </source>
</evidence>
<dbReference type="GO" id="GO:0008033">
    <property type="term" value="P:tRNA processing"/>
    <property type="evidence" value="ECO:0007669"/>
    <property type="project" value="UniProtKB-KW"/>
</dbReference>
<dbReference type="GO" id="GO:0008168">
    <property type="term" value="F:methyltransferase activity"/>
    <property type="evidence" value="ECO:0007669"/>
    <property type="project" value="UniProtKB-KW"/>
</dbReference>
<gene>
    <name evidence="12" type="ORF">RND81_10G010800</name>
</gene>
<comment type="similarity">
    <text evidence="1">Belongs to the TYW3 family.</text>
</comment>
<dbReference type="PANTHER" id="PTHR48418">
    <property type="entry name" value="TRNA WYBUTOSINE-SYNTHESIZING PROTEIN 3"/>
    <property type="match status" value="1"/>
</dbReference>
<dbReference type="Gene3D" id="3.30.1960.10">
    <property type="entry name" value="tRNA wybutosine-synthesizing-like"/>
    <property type="match status" value="1"/>
</dbReference>
<dbReference type="GO" id="GO:0032259">
    <property type="term" value="P:methylation"/>
    <property type="evidence" value="ECO:0007669"/>
    <property type="project" value="UniProtKB-KW"/>
</dbReference>
<evidence type="ECO:0000256" key="7">
    <source>
        <dbReference type="ARBA" id="ARBA00030554"/>
    </source>
</evidence>
<keyword evidence="6" id="KW-0819">tRNA processing</keyword>
<dbReference type="InterPro" id="IPR003827">
    <property type="entry name" value="tRNA_yW-synthesising"/>
</dbReference>
<dbReference type="EMBL" id="JBDFQZ010000010">
    <property type="protein sequence ID" value="KAK9681558.1"/>
    <property type="molecule type" value="Genomic_DNA"/>
</dbReference>
<protein>
    <recommendedName>
        <fullName evidence="2">tRNA(Phe) 7-[(3-amino-3-carboxypropyl)-4-demethylwyosine(37)-N(4)]-methyltransferase</fullName>
        <ecNumber evidence="2">2.1.1.282</ecNumber>
    </recommendedName>
    <alternativeName>
        <fullName evidence="7">tRNA(Phe) 7-((3-amino-3-carboxypropyl)-4-demethylwyosine(37)-N(4))-methyltransferase</fullName>
    </alternativeName>
</protein>
<evidence type="ECO:0000259" key="11">
    <source>
        <dbReference type="Pfam" id="PF03080"/>
    </source>
</evidence>
<accession>A0AAW1HYZ5</accession>